<evidence type="ECO:0000259" key="9">
    <source>
        <dbReference type="Pfam" id="PF21082"/>
    </source>
</evidence>
<reference evidence="11 12" key="1">
    <citation type="submission" date="2020-01" db="EMBL/GenBank/DDBJ databases">
        <authorList>
            <person name="Kim M.K."/>
        </authorList>
    </citation>
    <scope>NUCLEOTIDE SEQUENCE [LARGE SCALE GENOMIC DNA]</scope>
    <source>
        <strain evidence="11 12">172606-1</strain>
    </source>
</reference>
<dbReference type="InterPro" id="IPR011014">
    <property type="entry name" value="MscS_channel_TM-2"/>
</dbReference>
<dbReference type="Gene3D" id="3.30.70.100">
    <property type="match status" value="1"/>
</dbReference>
<dbReference type="AlphaFoldDB" id="A0A6C0GP13"/>
<sequence length="307" mass="34579">MQETISNAINKVFEKLSSWVEHFILMLPNLLVAILIFVVFYIIGRLVRKALTKPLQRFSHSQALIGLLLNVIFTAFVATGIFIALSILQLDKAVTSLLAGAGIIGLALGFAFQDIAANFVSGVLLAIRRPIRPGDVIESNSYFGSVISINLRSTIIRTMQGQHVHIPNKDIFNKPIVNFSEEGKRRIDLKCGVSYGDDLEKVKKVTIDAIRSIDYLLNKEDITFFYKEFGDSSINFEVRYWINYKKQQEYLAAVSDGIIRIKKAFDENNIMIPFPIRTLDFGIKGGEKLQQQLESLSHPSHENGKDK</sequence>
<dbReference type="Pfam" id="PF00924">
    <property type="entry name" value="MS_channel_2nd"/>
    <property type="match status" value="1"/>
</dbReference>
<keyword evidence="3" id="KW-1003">Cell membrane</keyword>
<dbReference type="PROSITE" id="PS01246">
    <property type="entry name" value="UPF0003"/>
    <property type="match status" value="1"/>
</dbReference>
<dbReference type="Gene3D" id="2.30.30.60">
    <property type="match status" value="1"/>
</dbReference>
<comment type="similarity">
    <text evidence="2">Belongs to the MscS (TC 1.A.23) family.</text>
</comment>
<dbReference type="GO" id="GO:0005886">
    <property type="term" value="C:plasma membrane"/>
    <property type="evidence" value="ECO:0007669"/>
    <property type="project" value="UniProtKB-SubCell"/>
</dbReference>
<feature type="transmembrane region" description="Helical" evidence="7">
    <location>
        <begin position="23"/>
        <end position="43"/>
    </location>
</feature>
<gene>
    <name evidence="11" type="ORF">GXP67_25650</name>
</gene>
<accession>A0A6C0GP13</accession>
<evidence type="ECO:0000259" key="8">
    <source>
        <dbReference type="Pfam" id="PF00924"/>
    </source>
</evidence>
<dbReference type="PANTHER" id="PTHR30221">
    <property type="entry name" value="SMALL-CONDUCTANCE MECHANOSENSITIVE CHANNEL"/>
    <property type="match status" value="1"/>
</dbReference>
<evidence type="ECO:0000256" key="6">
    <source>
        <dbReference type="ARBA" id="ARBA00023136"/>
    </source>
</evidence>
<comment type="subcellular location">
    <subcellularLocation>
        <location evidence="1">Cell membrane</location>
        <topology evidence="1">Multi-pass membrane protein</topology>
    </subcellularLocation>
</comment>
<organism evidence="11 12">
    <name type="scientific">Rhodocytophaga rosea</name>
    <dbReference type="NCBI Taxonomy" id="2704465"/>
    <lineage>
        <taxon>Bacteria</taxon>
        <taxon>Pseudomonadati</taxon>
        <taxon>Bacteroidota</taxon>
        <taxon>Cytophagia</taxon>
        <taxon>Cytophagales</taxon>
        <taxon>Rhodocytophagaceae</taxon>
        <taxon>Rhodocytophaga</taxon>
    </lineage>
</organism>
<evidence type="ECO:0000313" key="12">
    <source>
        <dbReference type="Proteomes" id="UP000480178"/>
    </source>
</evidence>
<dbReference type="RefSeq" id="WP_162445772.1">
    <property type="nucleotide sequence ID" value="NZ_CP048222.1"/>
</dbReference>
<dbReference type="InterPro" id="IPR023408">
    <property type="entry name" value="MscS_beta-dom_sf"/>
</dbReference>
<evidence type="ECO:0000256" key="2">
    <source>
        <dbReference type="ARBA" id="ARBA00008017"/>
    </source>
</evidence>
<evidence type="ECO:0000256" key="4">
    <source>
        <dbReference type="ARBA" id="ARBA00022692"/>
    </source>
</evidence>
<feature type="domain" description="Mechanosensitive ion channel transmembrane helices 2/3" evidence="10">
    <location>
        <begin position="76"/>
        <end position="113"/>
    </location>
</feature>
<keyword evidence="4 7" id="KW-0812">Transmembrane</keyword>
<dbReference type="SUPFAM" id="SSF50182">
    <property type="entry name" value="Sm-like ribonucleoproteins"/>
    <property type="match status" value="1"/>
</dbReference>
<dbReference type="InterPro" id="IPR010920">
    <property type="entry name" value="LSM_dom_sf"/>
</dbReference>
<name>A0A6C0GP13_9BACT</name>
<evidence type="ECO:0000256" key="1">
    <source>
        <dbReference type="ARBA" id="ARBA00004651"/>
    </source>
</evidence>
<dbReference type="InterPro" id="IPR008910">
    <property type="entry name" value="MSC_TM_helix"/>
</dbReference>
<evidence type="ECO:0000256" key="7">
    <source>
        <dbReference type="SAM" id="Phobius"/>
    </source>
</evidence>
<dbReference type="Proteomes" id="UP000480178">
    <property type="component" value="Chromosome"/>
</dbReference>
<dbReference type="InterPro" id="IPR011066">
    <property type="entry name" value="MscS_channel_C_sf"/>
</dbReference>
<dbReference type="SUPFAM" id="SSF82861">
    <property type="entry name" value="Mechanosensitive channel protein MscS (YggB), transmembrane region"/>
    <property type="match status" value="1"/>
</dbReference>
<evidence type="ECO:0000259" key="10">
    <source>
        <dbReference type="Pfam" id="PF21088"/>
    </source>
</evidence>
<evidence type="ECO:0000313" key="11">
    <source>
        <dbReference type="EMBL" id="QHT69788.1"/>
    </source>
</evidence>
<evidence type="ECO:0000256" key="5">
    <source>
        <dbReference type="ARBA" id="ARBA00022989"/>
    </source>
</evidence>
<dbReference type="Pfam" id="PF21082">
    <property type="entry name" value="MS_channel_3rd"/>
    <property type="match status" value="1"/>
</dbReference>
<feature type="domain" description="Mechanosensitive ion channel MscS C-terminal" evidence="9">
    <location>
        <begin position="188"/>
        <end position="271"/>
    </location>
</feature>
<feature type="transmembrane region" description="Helical" evidence="7">
    <location>
        <begin position="94"/>
        <end position="127"/>
    </location>
</feature>
<proteinExistence type="inferred from homology"/>
<dbReference type="InterPro" id="IPR006685">
    <property type="entry name" value="MscS_channel_2nd"/>
</dbReference>
<keyword evidence="5 7" id="KW-1133">Transmembrane helix</keyword>
<dbReference type="InterPro" id="IPR049142">
    <property type="entry name" value="MS_channel_1st"/>
</dbReference>
<dbReference type="Gene3D" id="1.10.287.1260">
    <property type="match status" value="1"/>
</dbReference>
<dbReference type="PANTHER" id="PTHR30221:SF1">
    <property type="entry name" value="SMALL-CONDUCTANCE MECHANOSENSITIVE CHANNEL"/>
    <property type="match status" value="1"/>
</dbReference>
<dbReference type="KEGG" id="rhoz:GXP67_25650"/>
<dbReference type="InterPro" id="IPR045275">
    <property type="entry name" value="MscS_archaea/bacteria_type"/>
</dbReference>
<keyword evidence="12" id="KW-1185">Reference proteome</keyword>
<dbReference type="InterPro" id="IPR006686">
    <property type="entry name" value="MscS_channel_CS"/>
</dbReference>
<dbReference type="Pfam" id="PF05552">
    <property type="entry name" value="MS_channel_1st_1"/>
    <property type="match status" value="1"/>
</dbReference>
<keyword evidence="6 7" id="KW-0472">Membrane</keyword>
<dbReference type="InterPro" id="IPR049278">
    <property type="entry name" value="MS_channel_C"/>
</dbReference>
<dbReference type="EMBL" id="CP048222">
    <property type="protein sequence ID" value="QHT69788.1"/>
    <property type="molecule type" value="Genomic_DNA"/>
</dbReference>
<feature type="transmembrane region" description="Helical" evidence="7">
    <location>
        <begin position="64"/>
        <end position="88"/>
    </location>
</feature>
<dbReference type="Pfam" id="PF21088">
    <property type="entry name" value="MS_channel_1st"/>
    <property type="match status" value="1"/>
</dbReference>
<dbReference type="SUPFAM" id="SSF82689">
    <property type="entry name" value="Mechanosensitive channel protein MscS (YggB), C-terminal domain"/>
    <property type="match status" value="1"/>
</dbReference>
<protein>
    <submittedName>
        <fullName evidence="11">Mechanosensitive ion channel</fullName>
    </submittedName>
</protein>
<evidence type="ECO:0000256" key="3">
    <source>
        <dbReference type="ARBA" id="ARBA00022475"/>
    </source>
</evidence>
<feature type="domain" description="Mechanosensitive ion channel MscS" evidence="8">
    <location>
        <begin position="114"/>
        <end position="180"/>
    </location>
</feature>
<dbReference type="GO" id="GO:0008381">
    <property type="term" value="F:mechanosensitive monoatomic ion channel activity"/>
    <property type="evidence" value="ECO:0007669"/>
    <property type="project" value="InterPro"/>
</dbReference>